<keyword evidence="4" id="KW-1185">Reference proteome</keyword>
<dbReference type="PIRSF" id="PIRSF017388">
    <property type="entry name" value="Esterase_lipase"/>
    <property type="match status" value="1"/>
</dbReference>
<dbReference type="InterPro" id="IPR022742">
    <property type="entry name" value="Hydrolase_4"/>
</dbReference>
<feature type="binding site" evidence="1">
    <location>
        <position position="13"/>
    </location>
    <ligand>
        <name>substrate</name>
    </ligand>
</feature>
<dbReference type="GO" id="GO:0052689">
    <property type="term" value="F:carboxylic ester hydrolase activity"/>
    <property type="evidence" value="ECO:0007669"/>
    <property type="project" value="InterPro"/>
</dbReference>
<dbReference type="PANTHER" id="PTHR43689:SF8">
    <property type="entry name" value="ALPHA_BETA-HYDROLASES SUPERFAMILY PROTEIN"/>
    <property type="match status" value="1"/>
</dbReference>
<name>A0A5C4S2I4_PROVB</name>
<feature type="domain" description="Serine aminopeptidase S33" evidence="2">
    <location>
        <begin position="7"/>
        <end position="228"/>
    </location>
</feature>
<feature type="binding site" evidence="1">
    <location>
        <position position="83"/>
    </location>
    <ligand>
        <name>substrate</name>
    </ligand>
</feature>
<dbReference type="Gene3D" id="3.40.50.1820">
    <property type="entry name" value="alpha/beta hydrolase"/>
    <property type="match status" value="1"/>
</dbReference>
<reference evidence="3 4" key="1">
    <citation type="submission" date="2019-05" db="EMBL/GenBank/DDBJ databases">
        <title>Draft Whole-Genome sequence of the green sulfur bacterium Prosthecochloris vibrioformis DSM 260.</title>
        <authorList>
            <person name="Meyer T.E."/>
            <person name="Kyndt J.A."/>
        </authorList>
    </citation>
    <scope>NUCLEOTIDE SEQUENCE [LARGE SCALE GENOMIC DNA]</scope>
    <source>
        <strain evidence="3 4">DSM 260</strain>
    </source>
</reference>
<dbReference type="SUPFAM" id="SSF53474">
    <property type="entry name" value="alpha/beta-Hydrolases"/>
    <property type="match status" value="1"/>
</dbReference>
<protein>
    <submittedName>
        <fullName evidence="3">Alpha/beta fold hydrolase</fullName>
    </submittedName>
</protein>
<evidence type="ECO:0000256" key="1">
    <source>
        <dbReference type="PIRSR" id="PIRSR017388-2"/>
    </source>
</evidence>
<evidence type="ECO:0000313" key="4">
    <source>
        <dbReference type="Proteomes" id="UP000309544"/>
    </source>
</evidence>
<organism evidence="3 4">
    <name type="scientific">Prosthecochloris vibrioformis</name>
    <name type="common">Chlorobium vibrioforme</name>
    <dbReference type="NCBI Taxonomy" id="1098"/>
    <lineage>
        <taxon>Bacteria</taxon>
        <taxon>Pseudomonadati</taxon>
        <taxon>Chlorobiota</taxon>
        <taxon>Chlorobiia</taxon>
        <taxon>Chlorobiales</taxon>
        <taxon>Chlorobiaceae</taxon>
        <taxon>Prosthecochloris</taxon>
    </lineage>
</organism>
<keyword evidence="3" id="KW-0378">Hydrolase</keyword>
<dbReference type="Proteomes" id="UP000309544">
    <property type="component" value="Unassembled WGS sequence"/>
</dbReference>
<dbReference type="InterPro" id="IPR029058">
    <property type="entry name" value="AB_hydrolase_fold"/>
</dbReference>
<accession>A0A5C4S2I4</accession>
<dbReference type="AlphaFoldDB" id="A0A5C4S2I4"/>
<dbReference type="EMBL" id="VDCI01000001">
    <property type="protein sequence ID" value="TNJ37700.1"/>
    <property type="molecule type" value="Genomic_DNA"/>
</dbReference>
<evidence type="ECO:0000259" key="2">
    <source>
        <dbReference type="Pfam" id="PF12146"/>
    </source>
</evidence>
<dbReference type="PANTHER" id="PTHR43689">
    <property type="entry name" value="HYDROLASE"/>
    <property type="match status" value="1"/>
</dbReference>
<sequence length="249" mass="27329">MKGLPGVLVIHGFTATLESVRPLEAPLRALGYEVAMPVLAGHSASSPESLRGVRWSAWQRDAESSFLELASRCDRVFVVGHSMGALLAFDLAATYGDRVAGVVAATPAFRLVSLLAPGRPLHFLAPIIGRWKKNWGLRAAFTDPDFPCSQTHYPWAPTDAILSFFDLISYASGRLEEVASPVLIIHNRHEKTVLPESAEYVYKRISTPVVGKAITWLERSEHQVFCDLEKEVAIAAVTDFLQQQTECAS</sequence>
<dbReference type="RefSeq" id="WP_139626011.1">
    <property type="nucleotide sequence ID" value="NZ_VDCI01000001.1"/>
</dbReference>
<gene>
    <name evidence="3" type="ORF">FGF68_00530</name>
</gene>
<evidence type="ECO:0000313" key="3">
    <source>
        <dbReference type="EMBL" id="TNJ37700.1"/>
    </source>
</evidence>
<dbReference type="Pfam" id="PF12146">
    <property type="entry name" value="Hydrolase_4"/>
    <property type="match status" value="1"/>
</dbReference>
<dbReference type="InterPro" id="IPR012354">
    <property type="entry name" value="Esterase_lipase"/>
</dbReference>
<proteinExistence type="predicted"/>
<comment type="caution">
    <text evidence="3">The sequence shown here is derived from an EMBL/GenBank/DDBJ whole genome shotgun (WGS) entry which is preliminary data.</text>
</comment>